<proteinExistence type="inferred from homology"/>
<dbReference type="Proteomes" id="UP000446866">
    <property type="component" value="Unassembled WGS sequence"/>
</dbReference>
<protein>
    <submittedName>
        <fullName evidence="7">ATP-binding cassette domain-containing protein</fullName>
    </submittedName>
</protein>
<keyword evidence="5" id="KW-0812">Transmembrane</keyword>
<gene>
    <name evidence="7" type="ORF">D0435_08120</name>
</gene>
<keyword evidence="2" id="KW-0813">Transport</keyword>
<comment type="caution">
    <text evidence="7">The sequence shown here is derived from an EMBL/GenBank/DDBJ whole genome shotgun (WGS) entry which is preliminary data.</text>
</comment>
<dbReference type="InterPro" id="IPR017911">
    <property type="entry name" value="MacB-like_ATP-bd"/>
</dbReference>
<dbReference type="GO" id="GO:0022857">
    <property type="term" value="F:transmembrane transporter activity"/>
    <property type="evidence" value="ECO:0007669"/>
    <property type="project" value="UniProtKB-ARBA"/>
</dbReference>
<dbReference type="InterPro" id="IPR027417">
    <property type="entry name" value="P-loop_NTPase"/>
</dbReference>
<dbReference type="CDD" id="cd03255">
    <property type="entry name" value="ABC_MJ0796_LolCDE_FtsE"/>
    <property type="match status" value="1"/>
</dbReference>
<comment type="similarity">
    <text evidence="1">Belongs to the ABC transporter superfamily.</text>
</comment>
<dbReference type="GO" id="GO:0098796">
    <property type="term" value="C:membrane protein complex"/>
    <property type="evidence" value="ECO:0007669"/>
    <property type="project" value="UniProtKB-ARBA"/>
</dbReference>
<name>A0A845QJI7_9FIRM</name>
<evidence type="ECO:0000313" key="8">
    <source>
        <dbReference type="Proteomes" id="UP000446866"/>
    </source>
</evidence>
<feature type="transmembrane region" description="Helical" evidence="5">
    <location>
        <begin position="711"/>
        <end position="736"/>
    </location>
</feature>
<feature type="transmembrane region" description="Helical" evidence="5">
    <location>
        <begin position="629"/>
        <end position="649"/>
    </location>
</feature>
<dbReference type="RefSeq" id="WP_160201896.1">
    <property type="nucleotide sequence ID" value="NZ_QXWK01000013.1"/>
</dbReference>
<keyword evidence="5" id="KW-0472">Membrane</keyword>
<evidence type="ECO:0000256" key="4">
    <source>
        <dbReference type="ARBA" id="ARBA00022840"/>
    </source>
</evidence>
<dbReference type="Pfam" id="PF00005">
    <property type="entry name" value="ABC_tran"/>
    <property type="match status" value="1"/>
</dbReference>
<dbReference type="EMBL" id="QXWK01000013">
    <property type="protein sequence ID" value="NBH61614.1"/>
    <property type="molecule type" value="Genomic_DNA"/>
</dbReference>
<dbReference type="InterPro" id="IPR003593">
    <property type="entry name" value="AAA+_ATPase"/>
</dbReference>
<feature type="transmembrane region" description="Helical" evidence="5">
    <location>
        <begin position="266"/>
        <end position="284"/>
    </location>
</feature>
<keyword evidence="4 7" id="KW-0067">ATP-binding</keyword>
<dbReference type="SUPFAM" id="SSF52540">
    <property type="entry name" value="P-loop containing nucleoside triphosphate hydrolases"/>
    <property type="match status" value="1"/>
</dbReference>
<feature type="transmembrane region" description="Helical" evidence="5">
    <location>
        <begin position="679"/>
        <end position="699"/>
    </location>
</feature>
<accession>A0A845QJI7</accession>
<dbReference type="FunFam" id="3.40.50.300:FF:000032">
    <property type="entry name" value="Export ABC transporter ATP-binding protein"/>
    <property type="match status" value="1"/>
</dbReference>
<dbReference type="SMART" id="SM00382">
    <property type="entry name" value="AAA"/>
    <property type="match status" value="1"/>
</dbReference>
<dbReference type="PANTHER" id="PTHR42798:SF6">
    <property type="entry name" value="CELL DIVISION ATP-BINDING PROTEIN FTSE"/>
    <property type="match status" value="1"/>
</dbReference>
<feature type="domain" description="ABC transporter" evidence="6">
    <location>
        <begin position="2"/>
        <end position="240"/>
    </location>
</feature>
<sequence length="756" mass="84330">MLRLERVSKFYSSGGLVSTGFNKIDLNFEMGEFVAITGESGSGKSTLLNVISGLDSFEEGEMYIMGQPTSGFSKEDLEEYRKKYIGNIFQTFHLINSYTVYQNVELVLLMSGYDKSEIPERVREIIAKVGLSSYEKTKASKLSGGQKQRVAIARALAKETPIIVADEPTGNLDSKSAAEIIELLHQLSKDKLIIIVTHNYEQVEPYVTRKITMHDGKVAEDKRIAVTIGSCGDAEESVETAKADGLTLGSMGRLGVRNTFNIPAKFFLLLTVFLFLCMSVISQYTSFKNMGDMDTGGYNYYFMDTDRNRILFTKEDRSELTEDDYEKIGKIDNVERIIKNDLMLDLITDVSDDFENGDFYITSKIEEAKVMEGQLVEGRMPKSYNEAVLMIPGGGYAEAVIDMVMKADKVDVRNQNTGSSILRKKMKIVGYGYLTKEQQETLDESDILYEALYCVGEETLDDIRLTVLEHQCSQEIVFADNILSGDSGAGVLPIKASDKVPKGEIYVPADIAALSTESAVGKTLKLINKSLYFESEINFSVGAVYNQSNLKTLLESENFEEVSGSLFINPKDYAALFDKGNFQSSVRVKDDKLTKETAAEIEKAGYHTFCVHDGYVSYAGGFGVILTTFYTIMLAAVLIVLFFITYFIIKLILKSRNIYFSTIRMLGASKENCSSLLKVELFAVFNIAYFICMGLLALVKLEVVKVAYLQQLVSFLSIGDVVILYVVLCLMSVLLAGRYARQLFKKTAMNAYKEEV</sequence>
<evidence type="ECO:0000256" key="1">
    <source>
        <dbReference type="ARBA" id="ARBA00005417"/>
    </source>
</evidence>
<organism evidence="7 8">
    <name type="scientific">Anaerotruncus colihominis</name>
    <dbReference type="NCBI Taxonomy" id="169435"/>
    <lineage>
        <taxon>Bacteria</taxon>
        <taxon>Bacillati</taxon>
        <taxon>Bacillota</taxon>
        <taxon>Clostridia</taxon>
        <taxon>Eubacteriales</taxon>
        <taxon>Oscillospiraceae</taxon>
        <taxon>Anaerotruncus</taxon>
    </lineage>
</organism>
<dbReference type="PROSITE" id="PS00211">
    <property type="entry name" value="ABC_TRANSPORTER_1"/>
    <property type="match status" value="1"/>
</dbReference>
<dbReference type="Gene3D" id="3.40.50.300">
    <property type="entry name" value="P-loop containing nucleotide triphosphate hydrolases"/>
    <property type="match status" value="1"/>
</dbReference>
<dbReference type="InterPro" id="IPR003439">
    <property type="entry name" value="ABC_transporter-like_ATP-bd"/>
</dbReference>
<dbReference type="GO" id="GO:0016887">
    <property type="term" value="F:ATP hydrolysis activity"/>
    <property type="evidence" value="ECO:0007669"/>
    <property type="project" value="InterPro"/>
</dbReference>
<evidence type="ECO:0000313" key="7">
    <source>
        <dbReference type="EMBL" id="NBH61614.1"/>
    </source>
</evidence>
<dbReference type="AlphaFoldDB" id="A0A845QJI7"/>
<dbReference type="PROSITE" id="PS50893">
    <property type="entry name" value="ABC_TRANSPORTER_2"/>
    <property type="match status" value="1"/>
</dbReference>
<keyword evidence="3" id="KW-0547">Nucleotide-binding</keyword>
<keyword evidence="5" id="KW-1133">Transmembrane helix</keyword>
<dbReference type="PANTHER" id="PTHR42798">
    <property type="entry name" value="LIPOPROTEIN-RELEASING SYSTEM ATP-BINDING PROTEIN LOLD"/>
    <property type="match status" value="1"/>
</dbReference>
<evidence type="ECO:0000256" key="3">
    <source>
        <dbReference type="ARBA" id="ARBA00022741"/>
    </source>
</evidence>
<dbReference type="GO" id="GO:0005524">
    <property type="term" value="F:ATP binding"/>
    <property type="evidence" value="ECO:0007669"/>
    <property type="project" value="UniProtKB-KW"/>
</dbReference>
<keyword evidence="8" id="KW-1185">Reference proteome</keyword>
<evidence type="ECO:0000256" key="5">
    <source>
        <dbReference type="SAM" id="Phobius"/>
    </source>
</evidence>
<evidence type="ECO:0000259" key="6">
    <source>
        <dbReference type="PROSITE" id="PS50893"/>
    </source>
</evidence>
<evidence type="ECO:0000256" key="2">
    <source>
        <dbReference type="ARBA" id="ARBA00022448"/>
    </source>
</evidence>
<reference evidence="7 8" key="1">
    <citation type="submission" date="2018-08" db="EMBL/GenBank/DDBJ databases">
        <title>Murine metabolic-syndrome-specific gut microbial biobank.</title>
        <authorList>
            <person name="Liu C."/>
        </authorList>
    </citation>
    <scope>NUCLEOTIDE SEQUENCE [LARGE SCALE GENOMIC DNA]</scope>
    <source>
        <strain evidence="7 8">28</strain>
    </source>
</reference>
<dbReference type="InterPro" id="IPR017871">
    <property type="entry name" value="ABC_transporter-like_CS"/>
</dbReference>